<proteinExistence type="predicted"/>
<accession>A0AAV1LWZ9</accession>
<sequence>MRLLRCSQVLTQLIFMTVYSKPRHWLSITEESNRNLRLLYWNPDGTQHRIRELRTVAQQQDIQQSYLRRHSWWAELE</sequence>
<organism evidence="1 2">
    <name type="scientific">Parnassius mnemosyne</name>
    <name type="common">clouded apollo</name>
    <dbReference type="NCBI Taxonomy" id="213953"/>
    <lineage>
        <taxon>Eukaryota</taxon>
        <taxon>Metazoa</taxon>
        <taxon>Ecdysozoa</taxon>
        <taxon>Arthropoda</taxon>
        <taxon>Hexapoda</taxon>
        <taxon>Insecta</taxon>
        <taxon>Pterygota</taxon>
        <taxon>Neoptera</taxon>
        <taxon>Endopterygota</taxon>
        <taxon>Lepidoptera</taxon>
        <taxon>Glossata</taxon>
        <taxon>Ditrysia</taxon>
        <taxon>Papilionoidea</taxon>
        <taxon>Papilionidae</taxon>
        <taxon>Parnassiinae</taxon>
        <taxon>Parnassini</taxon>
        <taxon>Parnassius</taxon>
        <taxon>Driopa</taxon>
    </lineage>
</organism>
<dbReference type="Proteomes" id="UP001314205">
    <property type="component" value="Unassembled WGS sequence"/>
</dbReference>
<dbReference type="AlphaFoldDB" id="A0AAV1LWZ9"/>
<name>A0AAV1LWZ9_9NEOP</name>
<comment type="caution">
    <text evidence="1">The sequence shown here is derived from an EMBL/GenBank/DDBJ whole genome shotgun (WGS) entry which is preliminary data.</text>
</comment>
<evidence type="ECO:0000313" key="1">
    <source>
        <dbReference type="EMBL" id="CAK1599549.1"/>
    </source>
</evidence>
<keyword evidence="2" id="KW-1185">Reference proteome</keyword>
<reference evidence="1 2" key="1">
    <citation type="submission" date="2023-11" db="EMBL/GenBank/DDBJ databases">
        <authorList>
            <person name="Hedman E."/>
            <person name="Englund M."/>
            <person name="Stromberg M."/>
            <person name="Nyberg Akerstrom W."/>
            <person name="Nylinder S."/>
            <person name="Jareborg N."/>
            <person name="Kallberg Y."/>
            <person name="Kronander E."/>
        </authorList>
    </citation>
    <scope>NUCLEOTIDE SEQUENCE [LARGE SCALE GENOMIC DNA]</scope>
</reference>
<gene>
    <name evidence="1" type="ORF">PARMNEM_LOCUS18419</name>
</gene>
<evidence type="ECO:0008006" key="3">
    <source>
        <dbReference type="Google" id="ProtNLM"/>
    </source>
</evidence>
<protein>
    <recommendedName>
        <fullName evidence="3">Secreted protein</fullName>
    </recommendedName>
</protein>
<evidence type="ECO:0000313" key="2">
    <source>
        <dbReference type="Proteomes" id="UP001314205"/>
    </source>
</evidence>
<dbReference type="EMBL" id="CAVLGL010000115">
    <property type="protein sequence ID" value="CAK1599549.1"/>
    <property type="molecule type" value="Genomic_DNA"/>
</dbReference>